<dbReference type="Gene3D" id="1.20.1250.20">
    <property type="entry name" value="MFS general substrate transporter like domains"/>
    <property type="match status" value="1"/>
</dbReference>
<dbReference type="CDD" id="cd17323">
    <property type="entry name" value="MFS_Tpo1_MDR_like"/>
    <property type="match status" value="1"/>
</dbReference>
<keyword evidence="9" id="KW-1185">Reference proteome</keyword>
<evidence type="ECO:0000256" key="4">
    <source>
        <dbReference type="ARBA" id="ARBA00023136"/>
    </source>
</evidence>
<evidence type="ECO:0000256" key="1">
    <source>
        <dbReference type="ARBA" id="ARBA00004141"/>
    </source>
</evidence>
<dbReference type="PANTHER" id="PTHR23502">
    <property type="entry name" value="MAJOR FACILITATOR SUPERFAMILY"/>
    <property type="match status" value="1"/>
</dbReference>
<feature type="transmembrane region" description="Helical" evidence="6">
    <location>
        <begin position="227"/>
        <end position="246"/>
    </location>
</feature>
<name>A0A0D2D740_9EURO</name>
<dbReference type="VEuPathDB" id="FungiDB:PV06_09214"/>
<feature type="transmembrane region" description="Helical" evidence="6">
    <location>
        <begin position="386"/>
        <end position="406"/>
    </location>
</feature>
<sequence length="553" mass="61272">METYLQYRRIGRTIEKQLESPDVESARQLPCLSRQKTKVVNGRSILIVEWDGPDDPLNPRNWSRFRRVYATLIISAIAFMVGAAAPIDAAVLPQAAKDLGVSEVTETLAVGVFLIGFGAGALICGPFSEVLGRSGTYIVSLIFMCIWLMASALAPNLGAQIVFRFLAGFSGASPLVCAGGSVSDMFTPLEKTYMFPIFALGGFLGPPLGPVMGAWVPQSPYLHTWRWTEWIALLTAAVVLFLAFFFQPETFPPLLLSWKARHLRRITGDKRYYAAHEIERIPIVTRLRVALPRPFVMAVTEPVIFLITLYMSVLYIILFTFFDGYDFIFRETYGVSQGISNTIFIGIAIGVCFGGAWLPWMYKMTVQAQKKAEAHGKAQFDPEIRLWFAMLGGAPAIPVSLLWMGWTAYPSVSIWSPIIASVLFGYGTIMIFISSYMYIIDSYEMYAASALTFATLARYIIAGGMTVVGIPFYKNMGVHWTLTILAALSALLAPLPYVFYKYGYIIRRKSRFAVSRAAEDEVVPVQNESSGSSSMSVPLEMDKERSDDPAPAA</sequence>
<feature type="transmembrane region" description="Helical" evidence="6">
    <location>
        <begin position="107"/>
        <end position="125"/>
    </location>
</feature>
<evidence type="ECO:0000256" key="2">
    <source>
        <dbReference type="ARBA" id="ARBA00022692"/>
    </source>
</evidence>
<dbReference type="RefSeq" id="XP_016258446.1">
    <property type="nucleotide sequence ID" value="XM_016410639.1"/>
</dbReference>
<keyword evidence="4 6" id="KW-0472">Membrane</keyword>
<dbReference type="PANTHER" id="PTHR23502:SF47">
    <property type="entry name" value="MAJOR FACILITATOR SUPERFAMILY (MFS) PROFILE DOMAIN-CONTAINING PROTEIN-RELATED"/>
    <property type="match status" value="1"/>
</dbReference>
<protein>
    <recommendedName>
        <fullName evidence="7">Major facilitator superfamily (MFS) profile domain-containing protein</fullName>
    </recommendedName>
</protein>
<evidence type="ECO:0000313" key="8">
    <source>
        <dbReference type="EMBL" id="KIW38230.1"/>
    </source>
</evidence>
<feature type="transmembrane region" description="Helical" evidence="6">
    <location>
        <begin position="479"/>
        <end position="500"/>
    </location>
</feature>
<dbReference type="Pfam" id="PF07690">
    <property type="entry name" value="MFS_1"/>
    <property type="match status" value="1"/>
</dbReference>
<feature type="domain" description="Major facilitator superfamily (MFS) profile" evidence="7">
    <location>
        <begin position="70"/>
        <end position="504"/>
    </location>
</feature>
<evidence type="ECO:0000259" key="7">
    <source>
        <dbReference type="PROSITE" id="PS50850"/>
    </source>
</evidence>
<dbReference type="SUPFAM" id="SSF103473">
    <property type="entry name" value="MFS general substrate transporter"/>
    <property type="match status" value="1"/>
</dbReference>
<feature type="transmembrane region" description="Helical" evidence="6">
    <location>
        <begin position="137"/>
        <end position="155"/>
    </location>
</feature>
<gene>
    <name evidence="8" type="ORF">PV06_09214</name>
</gene>
<dbReference type="AlphaFoldDB" id="A0A0D2D740"/>
<dbReference type="OrthoDB" id="3936150at2759"/>
<dbReference type="Proteomes" id="UP000053342">
    <property type="component" value="Unassembled WGS sequence"/>
</dbReference>
<keyword evidence="3 6" id="KW-1133">Transmembrane helix</keyword>
<proteinExistence type="predicted"/>
<reference evidence="8 9" key="1">
    <citation type="submission" date="2015-01" db="EMBL/GenBank/DDBJ databases">
        <title>The Genome Sequence of Exophiala oligosperma CBS72588.</title>
        <authorList>
            <consortium name="The Broad Institute Genomics Platform"/>
            <person name="Cuomo C."/>
            <person name="de Hoog S."/>
            <person name="Gorbushina A."/>
            <person name="Stielow B."/>
            <person name="Teixiera M."/>
            <person name="Abouelleil A."/>
            <person name="Chapman S.B."/>
            <person name="Priest M."/>
            <person name="Young S.K."/>
            <person name="Wortman J."/>
            <person name="Nusbaum C."/>
            <person name="Birren B."/>
        </authorList>
    </citation>
    <scope>NUCLEOTIDE SEQUENCE [LARGE SCALE GENOMIC DNA]</scope>
    <source>
        <strain evidence="8 9">CBS 72588</strain>
    </source>
</reference>
<feature type="transmembrane region" description="Helical" evidence="6">
    <location>
        <begin position="418"/>
        <end position="439"/>
    </location>
</feature>
<keyword evidence="2 6" id="KW-0812">Transmembrane</keyword>
<feature type="transmembrane region" description="Helical" evidence="6">
    <location>
        <begin position="451"/>
        <end position="473"/>
    </location>
</feature>
<dbReference type="InterPro" id="IPR020846">
    <property type="entry name" value="MFS_dom"/>
</dbReference>
<accession>A0A0D2D740</accession>
<evidence type="ECO:0000256" key="6">
    <source>
        <dbReference type="SAM" id="Phobius"/>
    </source>
</evidence>
<feature type="compositionally biased region" description="Basic and acidic residues" evidence="5">
    <location>
        <begin position="540"/>
        <end position="553"/>
    </location>
</feature>
<dbReference type="EMBL" id="KN847341">
    <property type="protein sequence ID" value="KIW38230.1"/>
    <property type="molecule type" value="Genomic_DNA"/>
</dbReference>
<dbReference type="InterPro" id="IPR011701">
    <property type="entry name" value="MFS"/>
</dbReference>
<dbReference type="GO" id="GO:0022857">
    <property type="term" value="F:transmembrane transporter activity"/>
    <property type="evidence" value="ECO:0007669"/>
    <property type="project" value="InterPro"/>
</dbReference>
<feature type="transmembrane region" description="Helical" evidence="6">
    <location>
        <begin position="161"/>
        <end position="182"/>
    </location>
</feature>
<dbReference type="GeneID" id="27361288"/>
<dbReference type="GO" id="GO:0005886">
    <property type="term" value="C:plasma membrane"/>
    <property type="evidence" value="ECO:0007669"/>
    <property type="project" value="TreeGrafter"/>
</dbReference>
<feature type="region of interest" description="Disordered" evidence="5">
    <location>
        <begin position="519"/>
        <end position="553"/>
    </location>
</feature>
<feature type="transmembrane region" description="Helical" evidence="6">
    <location>
        <begin position="303"/>
        <end position="322"/>
    </location>
</feature>
<feature type="transmembrane region" description="Helical" evidence="6">
    <location>
        <begin position="342"/>
        <end position="362"/>
    </location>
</feature>
<organism evidence="8 9">
    <name type="scientific">Exophiala oligosperma</name>
    <dbReference type="NCBI Taxonomy" id="215243"/>
    <lineage>
        <taxon>Eukaryota</taxon>
        <taxon>Fungi</taxon>
        <taxon>Dikarya</taxon>
        <taxon>Ascomycota</taxon>
        <taxon>Pezizomycotina</taxon>
        <taxon>Eurotiomycetes</taxon>
        <taxon>Chaetothyriomycetidae</taxon>
        <taxon>Chaetothyriales</taxon>
        <taxon>Herpotrichiellaceae</taxon>
        <taxon>Exophiala</taxon>
    </lineage>
</organism>
<dbReference type="HOGENOM" id="CLU_008455_11_1_1"/>
<feature type="compositionally biased region" description="Polar residues" evidence="5">
    <location>
        <begin position="526"/>
        <end position="536"/>
    </location>
</feature>
<dbReference type="STRING" id="215243.A0A0D2D740"/>
<evidence type="ECO:0000256" key="5">
    <source>
        <dbReference type="SAM" id="MobiDB-lite"/>
    </source>
</evidence>
<feature type="transmembrane region" description="Helical" evidence="6">
    <location>
        <begin position="68"/>
        <end position="87"/>
    </location>
</feature>
<evidence type="ECO:0000256" key="3">
    <source>
        <dbReference type="ARBA" id="ARBA00022989"/>
    </source>
</evidence>
<feature type="transmembrane region" description="Helical" evidence="6">
    <location>
        <begin position="194"/>
        <end position="215"/>
    </location>
</feature>
<comment type="subcellular location">
    <subcellularLocation>
        <location evidence="1">Membrane</location>
        <topology evidence="1">Multi-pass membrane protein</topology>
    </subcellularLocation>
</comment>
<dbReference type="PROSITE" id="PS50850">
    <property type="entry name" value="MFS"/>
    <property type="match status" value="1"/>
</dbReference>
<dbReference type="InterPro" id="IPR036259">
    <property type="entry name" value="MFS_trans_sf"/>
</dbReference>
<evidence type="ECO:0000313" key="9">
    <source>
        <dbReference type="Proteomes" id="UP000053342"/>
    </source>
</evidence>